<feature type="transmembrane region" description="Helical" evidence="7">
    <location>
        <begin position="66"/>
        <end position="94"/>
    </location>
</feature>
<keyword evidence="10" id="KW-1185">Reference proteome</keyword>
<comment type="similarity">
    <text evidence="7">Belongs to the binding-protein-dependent transport system permease family.</text>
</comment>
<comment type="subcellular location">
    <subcellularLocation>
        <location evidence="1 7">Cell membrane</location>
        <topology evidence="1 7">Multi-pass membrane protein</topology>
    </subcellularLocation>
</comment>
<dbReference type="RefSeq" id="WP_209972456.1">
    <property type="nucleotide sequence ID" value="NZ_JAGGLB010000010.1"/>
</dbReference>
<organism evidence="9 10">
    <name type="scientific">Paenibacillus eucommiae</name>
    <dbReference type="NCBI Taxonomy" id="1355755"/>
    <lineage>
        <taxon>Bacteria</taxon>
        <taxon>Bacillati</taxon>
        <taxon>Bacillota</taxon>
        <taxon>Bacilli</taxon>
        <taxon>Bacillales</taxon>
        <taxon>Paenibacillaceae</taxon>
        <taxon>Paenibacillus</taxon>
    </lineage>
</organism>
<evidence type="ECO:0000259" key="8">
    <source>
        <dbReference type="PROSITE" id="PS50928"/>
    </source>
</evidence>
<keyword evidence="5 7" id="KW-1133">Transmembrane helix</keyword>
<keyword evidence="4 7" id="KW-0812">Transmembrane</keyword>
<feature type="transmembrane region" description="Helical" evidence="7">
    <location>
        <begin position="106"/>
        <end position="129"/>
    </location>
</feature>
<dbReference type="PANTHER" id="PTHR43744:SF9">
    <property type="entry name" value="POLYGALACTURONAN_RHAMNOGALACTURONAN TRANSPORT SYSTEM PERMEASE PROTEIN YTCP"/>
    <property type="match status" value="1"/>
</dbReference>
<dbReference type="PANTHER" id="PTHR43744">
    <property type="entry name" value="ABC TRANSPORTER PERMEASE PROTEIN MG189-RELATED-RELATED"/>
    <property type="match status" value="1"/>
</dbReference>
<dbReference type="InterPro" id="IPR000515">
    <property type="entry name" value="MetI-like"/>
</dbReference>
<feature type="domain" description="ABC transmembrane type-1" evidence="8">
    <location>
        <begin position="71"/>
        <end position="274"/>
    </location>
</feature>
<accession>A0ABS4IX95</accession>
<dbReference type="CDD" id="cd06261">
    <property type="entry name" value="TM_PBP2"/>
    <property type="match status" value="1"/>
</dbReference>
<dbReference type="SUPFAM" id="SSF161098">
    <property type="entry name" value="MetI-like"/>
    <property type="match status" value="1"/>
</dbReference>
<dbReference type="Gene3D" id="1.10.3720.10">
    <property type="entry name" value="MetI-like"/>
    <property type="match status" value="1"/>
</dbReference>
<evidence type="ECO:0000313" key="9">
    <source>
        <dbReference type="EMBL" id="MBP1991720.1"/>
    </source>
</evidence>
<evidence type="ECO:0000256" key="7">
    <source>
        <dbReference type="RuleBase" id="RU363032"/>
    </source>
</evidence>
<feature type="transmembrane region" description="Helical" evidence="7">
    <location>
        <begin position="135"/>
        <end position="158"/>
    </location>
</feature>
<keyword evidence="2 7" id="KW-0813">Transport</keyword>
<gene>
    <name evidence="9" type="ORF">J2Z66_003327</name>
</gene>
<keyword evidence="6 7" id="KW-0472">Membrane</keyword>
<evidence type="ECO:0000256" key="6">
    <source>
        <dbReference type="ARBA" id="ARBA00023136"/>
    </source>
</evidence>
<name>A0ABS4IX95_9BACL</name>
<dbReference type="Pfam" id="PF00528">
    <property type="entry name" value="BPD_transp_1"/>
    <property type="match status" value="1"/>
</dbReference>
<sequence length="289" mass="32568">MRKLKLFDMFNVIALVLLSLTILVPFMILISQSLMSNEDIINYGYTLFPKHISLQAYKYLLADNLFIYKGFAISFFVTVAGTFCCLLFTGSLAYGLSKKQMPYRNAMSVFVLITMFFSGGLIPSYILIMKLGLKGSLWALILPALISPWYMFLMRSFFMEIPKEVEESALIDGANEMIVLWKIIVPMSMASIATVGLFYAVGHWNSWFPASLYLQSQDKWPLQLILREIISSFDFASKDPSNSLELKQSIPQQGIKAAAILVTSLPIICVYPFIQKYFVKGVIVGSVKG</sequence>
<dbReference type="EMBL" id="JAGGLB010000010">
    <property type="protein sequence ID" value="MBP1991720.1"/>
    <property type="molecule type" value="Genomic_DNA"/>
</dbReference>
<evidence type="ECO:0000256" key="3">
    <source>
        <dbReference type="ARBA" id="ARBA00022475"/>
    </source>
</evidence>
<evidence type="ECO:0000256" key="4">
    <source>
        <dbReference type="ARBA" id="ARBA00022692"/>
    </source>
</evidence>
<proteinExistence type="inferred from homology"/>
<evidence type="ECO:0000256" key="2">
    <source>
        <dbReference type="ARBA" id="ARBA00022448"/>
    </source>
</evidence>
<evidence type="ECO:0000256" key="5">
    <source>
        <dbReference type="ARBA" id="ARBA00022989"/>
    </source>
</evidence>
<keyword evidence="3" id="KW-1003">Cell membrane</keyword>
<feature type="transmembrane region" description="Helical" evidence="7">
    <location>
        <begin position="179"/>
        <end position="201"/>
    </location>
</feature>
<dbReference type="PROSITE" id="PS50928">
    <property type="entry name" value="ABC_TM1"/>
    <property type="match status" value="1"/>
</dbReference>
<evidence type="ECO:0000256" key="1">
    <source>
        <dbReference type="ARBA" id="ARBA00004651"/>
    </source>
</evidence>
<dbReference type="Proteomes" id="UP001519287">
    <property type="component" value="Unassembled WGS sequence"/>
</dbReference>
<protein>
    <submittedName>
        <fullName evidence="9">Aldouronate transport system permease protein</fullName>
    </submittedName>
</protein>
<reference evidence="9 10" key="1">
    <citation type="submission" date="2021-03" db="EMBL/GenBank/DDBJ databases">
        <title>Genomic Encyclopedia of Type Strains, Phase IV (KMG-IV): sequencing the most valuable type-strain genomes for metagenomic binning, comparative biology and taxonomic classification.</title>
        <authorList>
            <person name="Goeker M."/>
        </authorList>
    </citation>
    <scope>NUCLEOTIDE SEQUENCE [LARGE SCALE GENOMIC DNA]</scope>
    <source>
        <strain evidence="9 10">DSM 26048</strain>
    </source>
</reference>
<dbReference type="InterPro" id="IPR035906">
    <property type="entry name" value="MetI-like_sf"/>
</dbReference>
<evidence type="ECO:0000313" key="10">
    <source>
        <dbReference type="Proteomes" id="UP001519287"/>
    </source>
</evidence>
<comment type="caution">
    <text evidence="9">The sequence shown here is derived from an EMBL/GenBank/DDBJ whole genome shotgun (WGS) entry which is preliminary data.</text>
</comment>
<feature type="transmembrane region" description="Helical" evidence="7">
    <location>
        <begin position="12"/>
        <end position="30"/>
    </location>
</feature>
<feature type="transmembrane region" description="Helical" evidence="7">
    <location>
        <begin position="254"/>
        <end position="274"/>
    </location>
</feature>